<evidence type="ECO:0000256" key="6">
    <source>
        <dbReference type="ARBA" id="ARBA00023136"/>
    </source>
</evidence>
<dbReference type="SUPFAM" id="SSF56784">
    <property type="entry name" value="HAD-like"/>
    <property type="match status" value="1"/>
</dbReference>
<comment type="subcellular location">
    <subcellularLocation>
        <location evidence="1">Endomembrane system</location>
        <topology evidence="1">Multi-pass membrane protein</topology>
    </subcellularLocation>
</comment>
<protein>
    <submittedName>
        <fullName evidence="9">Calcium ATPase</fullName>
    </submittedName>
</protein>
<dbReference type="Gene3D" id="1.20.1110.10">
    <property type="entry name" value="Calcium-transporting ATPase, transmembrane domain"/>
    <property type="match status" value="1"/>
</dbReference>
<dbReference type="AlphaFoldDB" id="A0A4S8LYP6"/>
<evidence type="ECO:0000259" key="8">
    <source>
        <dbReference type="Pfam" id="PF00689"/>
    </source>
</evidence>
<keyword evidence="10" id="KW-1185">Reference proteome</keyword>
<dbReference type="InterPro" id="IPR006068">
    <property type="entry name" value="ATPase_P-typ_cation-transptr_C"/>
</dbReference>
<dbReference type="Pfam" id="PF00689">
    <property type="entry name" value="Cation_ATPase_C"/>
    <property type="match status" value="1"/>
</dbReference>
<feature type="non-terminal residue" evidence="9">
    <location>
        <position position="440"/>
    </location>
</feature>
<gene>
    <name evidence="9" type="ORF">K435DRAFT_779439</name>
</gene>
<keyword evidence="3" id="KW-0479">Metal-binding</keyword>
<feature type="region of interest" description="Disordered" evidence="7">
    <location>
        <begin position="394"/>
        <end position="423"/>
    </location>
</feature>
<dbReference type="GO" id="GO:0012505">
    <property type="term" value="C:endomembrane system"/>
    <property type="evidence" value="ECO:0007669"/>
    <property type="project" value="UniProtKB-SubCell"/>
</dbReference>
<dbReference type="GO" id="GO:0005388">
    <property type="term" value="F:P-type calcium transporter activity"/>
    <property type="evidence" value="ECO:0007669"/>
    <property type="project" value="TreeGrafter"/>
</dbReference>
<evidence type="ECO:0000256" key="3">
    <source>
        <dbReference type="ARBA" id="ARBA00022723"/>
    </source>
</evidence>
<keyword evidence="4" id="KW-0460">Magnesium</keyword>
<dbReference type="InterPro" id="IPR023214">
    <property type="entry name" value="HAD_sf"/>
</dbReference>
<accession>A0A4S8LYP6</accession>
<evidence type="ECO:0000313" key="10">
    <source>
        <dbReference type="Proteomes" id="UP000297245"/>
    </source>
</evidence>
<dbReference type="GO" id="GO:0006874">
    <property type="term" value="P:intracellular calcium ion homeostasis"/>
    <property type="evidence" value="ECO:0007669"/>
    <property type="project" value="TreeGrafter"/>
</dbReference>
<name>A0A4S8LYP6_DENBC</name>
<evidence type="ECO:0000256" key="5">
    <source>
        <dbReference type="ARBA" id="ARBA00022989"/>
    </source>
</evidence>
<dbReference type="EMBL" id="ML179226">
    <property type="protein sequence ID" value="THU94363.1"/>
    <property type="molecule type" value="Genomic_DNA"/>
</dbReference>
<keyword evidence="6" id="KW-0472">Membrane</keyword>
<dbReference type="PANTHER" id="PTHR24093">
    <property type="entry name" value="CATION TRANSPORTING ATPASE"/>
    <property type="match status" value="1"/>
</dbReference>
<feature type="domain" description="Cation-transporting P-type ATPase C-terminal" evidence="8">
    <location>
        <begin position="172"/>
        <end position="266"/>
    </location>
</feature>
<evidence type="ECO:0000256" key="1">
    <source>
        <dbReference type="ARBA" id="ARBA00004127"/>
    </source>
</evidence>
<proteinExistence type="predicted"/>
<dbReference type="GO" id="GO:0046872">
    <property type="term" value="F:metal ion binding"/>
    <property type="evidence" value="ECO:0007669"/>
    <property type="project" value="UniProtKB-KW"/>
</dbReference>
<dbReference type="PRINTS" id="PR00119">
    <property type="entry name" value="CATATPASE"/>
</dbReference>
<dbReference type="InterPro" id="IPR036412">
    <property type="entry name" value="HAD-like_sf"/>
</dbReference>
<sequence>MTLIGITGIENPLRPGVTEAVAKCHRAGVSVKTVTGDNVLTARSIASQCGIFAKGGIITEGPVFRQLSQPDMIEIVPHLQKILVETLKHICKIVRVTGDGTNDGPAVAKEALDIIATDDNFASIVKAIIWGRCVNDSVRKFSQFQLSTNVTAVVITFVSPVVSVEDESVLLVSTVQLLWINIIMGTFAALALAIDPASEALLDRKPKKKMPPLFNMDMYKQILLQSLYQIVITLVFHFLGRQILHLEDTEHNPDVIQKMVTNTFVFDSVNSRRLDRMLNIFEILIVFVGGSAFQVARVDGEICGISLGLRFVSIPLGALVRLLPYEPFEKIFNKLGMLGKPEQVFPMSANDQEGWNGAISLVRDNLSTFANLHGGRVRSSSFVVKSCSARLSNDQGPLPMIHSTQGSLSDPTSNDPSKSSTVPIHGKNAIFTCDVTVYNQ</sequence>
<reference evidence="9 10" key="1">
    <citation type="journal article" date="2019" name="Nat. Ecol. Evol.">
        <title>Megaphylogeny resolves global patterns of mushroom evolution.</title>
        <authorList>
            <person name="Varga T."/>
            <person name="Krizsan K."/>
            <person name="Foldi C."/>
            <person name="Dima B."/>
            <person name="Sanchez-Garcia M."/>
            <person name="Sanchez-Ramirez S."/>
            <person name="Szollosi G.J."/>
            <person name="Szarkandi J.G."/>
            <person name="Papp V."/>
            <person name="Albert L."/>
            <person name="Andreopoulos W."/>
            <person name="Angelini C."/>
            <person name="Antonin V."/>
            <person name="Barry K.W."/>
            <person name="Bougher N.L."/>
            <person name="Buchanan P."/>
            <person name="Buyck B."/>
            <person name="Bense V."/>
            <person name="Catcheside P."/>
            <person name="Chovatia M."/>
            <person name="Cooper J."/>
            <person name="Damon W."/>
            <person name="Desjardin D."/>
            <person name="Finy P."/>
            <person name="Geml J."/>
            <person name="Haridas S."/>
            <person name="Hughes K."/>
            <person name="Justo A."/>
            <person name="Karasinski D."/>
            <person name="Kautmanova I."/>
            <person name="Kiss B."/>
            <person name="Kocsube S."/>
            <person name="Kotiranta H."/>
            <person name="LaButti K.M."/>
            <person name="Lechner B.E."/>
            <person name="Liimatainen K."/>
            <person name="Lipzen A."/>
            <person name="Lukacs Z."/>
            <person name="Mihaltcheva S."/>
            <person name="Morgado L.N."/>
            <person name="Niskanen T."/>
            <person name="Noordeloos M.E."/>
            <person name="Ohm R.A."/>
            <person name="Ortiz-Santana B."/>
            <person name="Ovrebo C."/>
            <person name="Racz N."/>
            <person name="Riley R."/>
            <person name="Savchenko A."/>
            <person name="Shiryaev A."/>
            <person name="Soop K."/>
            <person name="Spirin V."/>
            <person name="Szebenyi C."/>
            <person name="Tomsovsky M."/>
            <person name="Tulloss R.E."/>
            <person name="Uehling J."/>
            <person name="Grigoriev I.V."/>
            <person name="Vagvolgyi C."/>
            <person name="Papp T."/>
            <person name="Martin F.M."/>
            <person name="Miettinen O."/>
            <person name="Hibbett D.S."/>
            <person name="Nagy L.G."/>
        </authorList>
    </citation>
    <scope>NUCLEOTIDE SEQUENCE [LARGE SCALE GENOMIC DNA]</scope>
    <source>
        <strain evidence="9 10">CBS 962.96</strain>
    </source>
</reference>
<evidence type="ECO:0000313" key="9">
    <source>
        <dbReference type="EMBL" id="THU94363.1"/>
    </source>
</evidence>
<organism evidence="9 10">
    <name type="scientific">Dendrothele bispora (strain CBS 962.96)</name>
    <dbReference type="NCBI Taxonomy" id="1314807"/>
    <lineage>
        <taxon>Eukaryota</taxon>
        <taxon>Fungi</taxon>
        <taxon>Dikarya</taxon>
        <taxon>Basidiomycota</taxon>
        <taxon>Agaricomycotina</taxon>
        <taxon>Agaricomycetes</taxon>
        <taxon>Agaricomycetidae</taxon>
        <taxon>Agaricales</taxon>
        <taxon>Agaricales incertae sedis</taxon>
        <taxon>Dendrothele</taxon>
    </lineage>
</organism>
<keyword evidence="5" id="KW-1133">Transmembrane helix</keyword>
<dbReference type="Proteomes" id="UP000297245">
    <property type="component" value="Unassembled WGS sequence"/>
</dbReference>
<dbReference type="SUPFAM" id="SSF81665">
    <property type="entry name" value="Calcium ATPase, transmembrane domain M"/>
    <property type="match status" value="1"/>
</dbReference>
<dbReference type="PANTHER" id="PTHR24093:SF369">
    <property type="entry name" value="CALCIUM-TRANSPORTING ATPASE"/>
    <property type="match status" value="1"/>
</dbReference>
<dbReference type="GO" id="GO:0005886">
    <property type="term" value="C:plasma membrane"/>
    <property type="evidence" value="ECO:0007669"/>
    <property type="project" value="TreeGrafter"/>
</dbReference>
<feature type="compositionally biased region" description="Polar residues" evidence="7">
    <location>
        <begin position="402"/>
        <end position="422"/>
    </location>
</feature>
<evidence type="ECO:0000256" key="7">
    <source>
        <dbReference type="SAM" id="MobiDB-lite"/>
    </source>
</evidence>
<dbReference type="Gene3D" id="3.40.50.1000">
    <property type="entry name" value="HAD superfamily/HAD-like"/>
    <property type="match status" value="1"/>
</dbReference>
<evidence type="ECO:0000256" key="2">
    <source>
        <dbReference type="ARBA" id="ARBA00022692"/>
    </source>
</evidence>
<keyword evidence="2" id="KW-0812">Transmembrane</keyword>
<dbReference type="InterPro" id="IPR023298">
    <property type="entry name" value="ATPase_P-typ_TM_dom_sf"/>
</dbReference>
<evidence type="ECO:0000256" key="4">
    <source>
        <dbReference type="ARBA" id="ARBA00022842"/>
    </source>
</evidence>
<dbReference type="OrthoDB" id="3352408at2759"/>